<dbReference type="EMBL" id="OV121136">
    <property type="protein sequence ID" value="CAH0557258.1"/>
    <property type="molecule type" value="Genomic_DNA"/>
</dbReference>
<feature type="compositionally biased region" description="Polar residues" evidence="1">
    <location>
        <begin position="186"/>
        <end position="195"/>
    </location>
</feature>
<feature type="region of interest" description="Disordered" evidence="1">
    <location>
        <begin position="92"/>
        <end position="121"/>
    </location>
</feature>
<accession>A0A9P0FJP6</accession>
<organism evidence="3 4">
    <name type="scientific">Brassicogethes aeneus</name>
    <name type="common">Rape pollen beetle</name>
    <name type="synonym">Meligethes aeneus</name>
    <dbReference type="NCBI Taxonomy" id="1431903"/>
    <lineage>
        <taxon>Eukaryota</taxon>
        <taxon>Metazoa</taxon>
        <taxon>Ecdysozoa</taxon>
        <taxon>Arthropoda</taxon>
        <taxon>Hexapoda</taxon>
        <taxon>Insecta</taxon>
        <taxon>Pterygota</taxon>
        <taxon>Neoptera</taxon>
        <taxon>Endopterygota</taxon>
        <taxon>Coleoptera</taxon>
        <taxon>Polyphaga</taxon>
        <taxon>Cucujiformia</taxon>
        <taxon>Nitidulidae</taxon>
        <taxon>Meligethinae</taxon>
        <taxon>Brassicogethes</taxon>
    </lineage>
</organism>
<dbReference type="Proteomes" id="UP001154078">
    <property type="component" value="Chromosome 5"/>
</dbReference>
<name>A0A9P0FJP6_BRAAE</name>
<gene>
    <name evidence="3" type="ORF">MELIAE_LOCUS8021</name>
</gene>
<dbReference type="AlphaFoldDB" id="A0A9P0FJP6"/>
<keyword evidence="4" id="KW-1185">Reference proteome</keyword>
<feature type="compositionally biased region" description="Basic and acidic residues" evidence="1">
    <location>
        <begin position="203"/>
        <end position="223"/>
    </location>
</feature>
<evidence type="ECO:0000313" key="3">
    <source>
        <dbReference type="EMBL" id="CAH0557258.1"/>
    </source>
</evidence>
<sequence>MDSSEKNIVIGPELPPHLINSKSTEKIEQKNEIIGPTLPPHLQKNNSVIGPQLPSHLLEMKDSSSNEEIKTDENKYESKSSYIGPVLPAHLQNPQQKLPIPSNLDINSDEDDEVYGPLPVGNEKLNPAQIALEERAIQIKLDKLTNNKNKQSREEWMLELPEVKAANFGLGPRQFRSKTGPDMSDRSSWTDTPSTKKNKKQKTNMDDLKTSTEEIEINKKDLQQEAISKKHKRNKESLVEIHQKKLKNDKKEQSGSGERRPFNRETDLQVNRFDDAQKKAVLKKAQLLDDRFSTGKSKFL</sequence>
<reference evidence="3" key="1">
    <citation type="submission" date="2021-12" db="EMBL/GenBank/DDBJ databases">
        <authorList>
            <person name="King R."/>
        </authorList>
    </citation>
    <scope>NUCLEOTIDE SEQUENCE</scope>
</reference>
<dbReference type="OrthoDB" id="341477at2759"/>
<feature type="region of interest" description="Disordered" evidence="1">
    <location>
        <begin position="167"/>
        <end position="273"/>
    </location>
</feature>
<proteinExistence type="predicted"/>
<evidence type="ECO:0000313" key="4">
    <source>
        <dbReference type="Proteomes" id="UP001154078"/>
    </source>
</evidence>
<dbReference type="Pfam" id="PF12572">
    <property type="entry name" value="DUF3752"/>
    <property type="match status" value="1"/>
</dbReference>
<dbReference type="InterPro" id="IPR022226">
    <property type="entry name" value="DUF3752"/>
</dbReference>
<evidence type="ECO:0000259" key="2">
    <source>
        <dbReference type="Pfam" id="PF12572"/>
    </source>
</evidence>
<feature type="compositionally biased region" description="Basic and acidic residues" evidence="1">
    <location>
        <begin position="249"/>
        <end position="273"/>
    </location>
</feature>
<protein>
    <recommendedName>
        <fullName evidence="2">DUF3752 domain-containing protein</fullName>
    </recommendedName>
</protein>
<dbReference type="InterPro" id="IPR046331">
    <property type="entry name" value="GPAM1-like"/>
</dbReference>
<dbReference type="PANTHER" id="PTHR46370:SF1">
    <property type="entry name" value="GPALPP MOTIFS-CONTAINING PROTEIN 1"/>
    <property type="match status" value="1"/>
</dbReference>
<dbReference type="PANTHER" id="PTHR46370">
    <property type="entry name" value="GPALPP MOTIFS-CONTAINING PROTEIN 1"/>
    <property type="match status" value="1"/>
</dbReference>
<evidence type="ECO:0000256" key="1">
    <source>
        <dbReference type="SAM" id="MobiDB-lite"/>
    </source>
</evidence>
<feature type="domain" description="DUF3752" evidence="2">
    <location>
        <begin position="167"/>
        <end position="293"/>
    </location>
</feature>